<feature type="transmembrane region" description="Helical" evidence="1">
    <location>
        <begin position="86"/>
        <end position="107"/>
    </location>
</feature>
<comment type="caution">
    <text evidence="4">The sequence shown here is derived from an EMBL/GenBank/DDBJ whole genome shotgun (WGS) entry which is preliminary data.</text>
</comment>
<dbReference type="RefSeq" id="WP_099860714.1">
    <property type="nucleotide sequence ID" value="NZ_PEOG01000014.1"/>
</dbReference>
<reference evidence="4 5" key="1">
    <citation type="submission" date="2017-11" db="EMBL/GenBank/DDBJ databases">
        <title>Draft genome sequence of Mitsuaria sp. HWN-4.</title>
        <authorList>
            <person name="Gundlapally S.R."/>
        </authorList>
    </citation>
    <scope>NUCLEOTIDE SEQUENCE [LARGE SCALE GENOMIC DNA]</scope>
    <source>
        <strain evidence="4 5">HWN-4</strain>
    </source>
</reference>
<evidence type="ECO:0000259" key="2">
    <source>
        <dbReference type="Pfam" id="PF02518"/>
    </source>
</evidence>
<name>A0A2G9CC60_9BURK</name>
<dbReference type="PANTHER" id="PTHR34220:SF9">
    <property type="entry name" value="SIGNAL TRANSDUCTION HISTIDINE KINASE INTERNAL REGION DOMAIN-CONTAINING PROTEIN"/>
    <property type="match status" value="1"/>
</dbReference>
<keyword evidence="1" id="KW-0812">Transmembrane</keyword>
<proteinExistence type="predicted"/>
<feature type="transmembrane region" description="Helical" evidence="1">
    <location>
        <begin position="61"/>
        <end position="80"/>
    </location>
</feature>
<protein>
    <submittedName>
        <fullName evidence="4">Uncharacterized protein</fullName>
    </submittedName>
</protein>
<dbReference type="InterPro" id="IPR036890">
    <property type="entry name" value="HATPase_C_sf"/>
</dbReference>
<dbReference type="Pfam" id="PF06580">
    <property type="entry name" value="His_kinase"/>
    <property type="match status" value="1"/>
</dbReference>
<dbReference type="Pfam" id="PF02518">
    <property type="entry name" value="HATPase_c"/>
    <property type="match status" value="1"/>
</dbReference>
<evidence type="ECO:0000313" key="4">
    <source>
        <dbReference type="EMBL" id="PIM54011.1"/>
    </source>
</evidence>
<evidence type="ECO:0000259" key="3">
    <source>
        <dbReference type="Pfam" id="PF06580"/>
    </source>
</evidence>
<feature type="transmembrane region" description="Helical" evidence="1">
    <location>
        <begin position="145"/>
        <end position="166"/>
    </location>
</feature>
<feature type="domain" description="Signal transduction histidine kinase internal region" evidence="3">
    <location>
        <begin position="192"/>
        <end position="266"/>
    </location>
</feature>
<dbReference type="GO" id="GO:0000155">
    <property type="term" value="F:phosphorelay sensor kinase activity"/>
    <property type="evidence" value="ECO:0007669"/>
    <property type="project" value="InterPro"/>
</dbReference>
<keyword evidence="5" id="KW-1185">Reference proteome</keyword>
<dbReference type="InterPro" id="IPR050640">
    <property type="entry name" value="Bact_2-comp_sensor_kinase"/>
</dbReference>
<dbReference type="AlphaFoldDB" id="A0A2G9CC60"/>
<keyword evidence="1" id="KW-0472">Membrane</keyword>
<dbReference type="InterPro" id="IPR010559">
    <property type="entry name" value="Sig_transdc_His_kin_internal"/>
</dbReference>
<feature type="transmembrane region" description="Helical" evidence="1">
    <location>
        <begin position="119"/>
        <end position="139"/>
    </location>
</feature>
<keyword evidence="1" id="KW-1133">Transmembrane helix</keyword>
<dbReference type="Gene3D" id="3.30.565.10">
    <property type="entry name" value="Histidine kinase-like ATPase, C-terminal domain"/>
    <property type="match status" value="1"/>
</dbReference>
<organism evidence="4 5">
    <name type="scientific">Roseateles chitinivorans</name>
    <dbReference type="NCBI Taxonomy" id="2917965"/>
    <lineage>
        <taxon>Bacteria</taxon>
        <taxon>Pseudomonadati</taxon>
        <taxon>Pseudomonadota</taxon>
        <taxon>Betaproteobacteria</taxon>
        <taxon>Burkholderiales</taxon>
        <taxon>Sphaerotilaceae</taxon>
        <taxon>Roseateles</taxon>
    </lineage>
</organism>
<evidence type="ECO:0000256" key="1">
    <source>
        <dbReference type="SAM" id="Phobius"/>
    </source>
</evidence>
<dbReference type="GO" id="GO:0016020">
    <property type="term" value="C:membrane"/>
    <property type="evidence" value="ECO:0007669"/>
    <property type="project" value="InterPro"/>
</dbReference>
<dbReference type="Proteomes" id="UP000231501">
    <property type="component" value="Unassembled WGS sequence"/>
</dbReference>
<dbReference type="EMBL" id="PEOG01000014">
    <property type="protein sequence ID" value="PIM54011.1"/>
    <property type="molecule type" value="Genomic_DNA"/>
</dbReference>
<evidence type="ECO:0000313" key="5">
    <source>
        <dbReference type="Proteomes" id="UP000231501"/>
    </source>
</evidence>
<dbReference type="OrthoDB" id="9148785at2"/>
<gene>
    <name evidence="4" type="ORF">CS062_06890</name>
</gene>
<sequence>MTSPSAPAEAAAATAVPAKPAVDAGAGVRFDWAYWLFPGPRRRFSPAEIERSGLKGWSSGIDCYVMSNVLVLGLVFYTMLPRHLAHVILFGGLAMASLGLGVARWLWRQPTRTRFNGATLALSVLMVLITLVMVKLGFRDEARDLLPFAAGGMTLTVSSWWFLTLYRTQQLGARLAELDAQDERIAMAQRLATAQIQPHFLFNTLASLQHWVDTRDDRAGPMLRSLTRYLRATLPMFEQDRLPLEQELQIVRSYLDIMQARLGQRLSWSLDTDAGASAVIAGASLPPGTLLTLAENAITHGIEPSLRGGHIAVRVKAADGRLRLEVQDGGQGLTPGACDGLGLANTRERLQAQFGAEARLGLEPAPDQAPGCLAWVEVPAA</sequence>
<feature type="domain" description="Histidine kinase/HSP90-like ATPase" evidence="2">
    <location>
        <begin position="293"/>
        <end position="379"/>
    </location>
</feature>
<dbReference type="InterPro" id="IPR003594">
    <property type="entry name" value="HATPase_dom"/>
</dbReference>
<dbReference type="SUPFAM" id="SSF55874">
    <property type="entry name" value="ATPase domain of HSP90 chaperone/DNA topoisomerase II/histidine kinase"/>
    <property type="match status" value="1"/>
</dbReference>
<dbReference type="PANTHER" id="PTHR34220">
    <property type="entry name" value="SENSOR HISTIDINE KINASE YPDA"/>
    <property type="match status" value="1"/>
</dbReference>
<accession>A0A2G9CC60</accession>